<proteinExistence type="inferred from homology"/>
<comment type="caution">
    <text evidence="2">The sequence shown here is derived from an EMBL/GenBank/DDBJ whole genome shotgun (WGS) entry which is preliminary data.</text>
</comment>
<evidence type="ECO:0000256" key="1">
    <source>
        <dbReference type="ARBA" id="ARBA00010568"/>
    </source>
</evidence>
<comment type="similarity">
    <text evidence="1">Belongs to the UPF0696 family.</text>
</comment>
<reference evidence="2" key="1">
    <citation type="submission" date="2014-12" db="EMBL/GenBank/DDBJ databases">
        <authorList>
            <person name="Huang H.-H."/>
            <person name="Chen S.-C."/>
            <person name="Lai M.-C."/>
        </authorList>
    </citation>
    <scope>NUCLEOTIDE SEQUENCE</scope>
    <source>
        <strain evidence="2">K1F9705b</strain>
    </source>
</reference>
<gene>
    <name evidence="2" type="ORF">RJ53_09475</name>
</gene>
<evidence type="ECO:0008006" key="4">
    <source>
        <dbReference type="Google" id="ProtNLM"/>
    </source>
</evidence>
<sequence length="214" mass="24055">METTESLAGIAFGIFTIFFGKRLEAKNTPLFDLIHRPDDLRTACEEALASFQEEYPPLAEAIRNDPGDADAIAALYHDGEGILPSKTVRMHWIIQDAPGSHPEAVNAEAAGKWLIFLEKDAADPIWEKIRDATWAGDLGISAKVSTAKPNPQSRDDRLVIYVYTSNWEETDEVMRVREKLRDFGIIDRIGYKRNIETFAGEYSSVGKRVTYYNA</sequence>
<name>A0A8J7W7A2_9EURY</name>
<dbReference type="PANTHER" id="PTHR31977:SF1">
    <property type="entry name" value="UPF0696 PROTEIN C11ORF68"/>
    <property type="match status" value="1"/>
</dbReference>
<organism evidence="2 3">
    <name type="scientific">Methanocalculus chunghsingensis</name>
    <dbReference type="NCBI Taxonomy" id="156457"/>
    <lineage>
        <taxon>Archaea</taxon>
        <taxon>Methanobacteriati</taxon>
        <taxon>Methanobacteriota</taxon>
        <taxon>Stenosarchaea group</taxon>
        <taxon>Methanomicrobia</taxon>
        <taxon>Methanomicrobiales</taxon>
        <taxon>Methanocalculaceae</taxon>
        <taxon>Methanocalculus</taxon>
    </lineage>
</organism>
<dbReference type="Pfam" id="PF08939">
    <property type="entry name" value="Bles03"/>
    <property type="match status" value="1"/>
</dbReference>
<evidence type="ECO:0000313" key="3">
    <source>
        <dbReference type="Proteomes" id="UP000730161"/>
    </source>
</evidence>
<keyword evidence="3" id="KW-1185">Reference proteome</keyword>
<dbReference type="PANTHER" id="PTHR31977">
    <property type="entry name" value="UPF0696 PROTEIN C11ORF68"/>
    <property type="match status" value="1"/>
</dbReference>
<dbReference type="AlphaFoldDB" id="A0A8J7W7A2"/>
<dbReference type="InterPro" id="IPR023398">
    <property type="entry name" value="TIF_eIF4e-like"/>
</dbReference>
<accession>A0A8J7W7A2</accession>
<dbReference type="SUPFAM" id="SSF55418">
    <property type="entry name" value="eIF4e-like"/>
    <property type="match status" value="1"/>
</dbReference>
<dbReference type="Gene3D" id="3.30.760.10">
    <property type="entry name" value="RNA Cap, Translation Initiation Factor Eif4e"/>
    <property type="match status" value="1"/>
</dbReference>
<protein>
    <recommendedName>
        <fullName evidence="4">DUF1917 domain-containing protein</fullName>
    </recommendedName>
</protein>
<dbReference type="EMBL" id="JWHL01000017">
    <property type="protein sequence ID" value="MBR1369689.1"/>
    <property type="molecule type" value="Genomic_DNA"/>
</dbReference>
<dbReference type="RefSeq" id="WP_211531432.1">
    <property type="nucleotide sequence ID" value="NZ_JWHL01000017.1"/>
</dbReference>
<dbReference type="InterPro" id="IPR015034">
    <property type="entry name" value="Bles03"/>
</dbReference>
<dbReference type="OrthoDB" id="109391at2157"/>
<evidence type="ECO:0000313" key="2">
    <source>
        <dbReference type="EMBL" id="MBR1369689.1"/>
    </source>
</evidence>
<dbReference type="Proteomes" id="UP000730161">
    <property type="component" value="Unassembled WGS sequence"/>
</dbReference>